<proteinExistence type="predicted"/>
<dbReference type="PANTHER" id="PTHR44170:SF1">
    <property type="entry name" value="CELL ADHESION MOLECULE-RELATED_DOWN-REGULATED BY ONCOGENES"/>
    <property type="match status" value="1"/>
</dbReference>
<feature type="chain" id="PRO_5034709164" evidence="11">
    <location>
        <begin position="24"/>
        <end position="1319"/>
    </location>
</feature>
<evidence type="ECO:0000256" key="5">
    <source>
        <dbReference type="ARBA" id="ARBA00023136"/>
    </source>
</evidence>
<dbReference type="InterPro" id="IPR003961">
    <property type="entry name" value="FN3_dom"/>
</dbReference>
<keyword evidence="8" id="KW-0393">Immunoglobulin domain</keyword>
<keyword evidence="10" id="KW-0812">Transmembrane</keyword>
<feature type="domain" description="Ig-like" evidence="12">
    <location>
        <begin position="346"/>
        <end position="425"/>
    </location>
</feature>
<evidence type="ECO:0000256" key="6">
    <source>
        <dbReference type="ARBA" id="ARBA00023157"/>
    </source>
</evidence>
<feature type="signal peptide" evidence="11">
    <location>
        <begin position="1"/>
        <end position="23"/>
    </location>
</feature>
<keyword evidence="10" id="KW-1133">Transmembrane helix</keyword>
<name>A0A8C5MP85_9ANUR</name>
<dbReference type="Ensembl" id="ENSLLET00000018262.1">
    <property type="protein sequence ID" value="ENSLLEP00000017586.1"/>
    <property type="gene ID" value="ENSLLEG00000011189.1"/>
</dbReference>
<dbReference type="CDD" id="cd00063">
    <property type="entry name" value="FN3"/>
    <property type="match status" value="3"/>
</dbReference>
<dbReference type="PROSITE" id="PS50853">
    <property type="entry name" value="FN3"/>
    <property type="match status" value="3"/>
</dbReference>
<feature type="domain" description="Fibronectin type-III" evidence="13">
    <location>
        <begin position="875"/>
        <end position="1006"/>
    </location>
</feature>
<comment type="subcellular location">
    <subcellularLocation>
        <location evidence="1">Cell membrane</location>
    </subcellularLocation>
</comment>
<feature type="domain" description="Fibronectin type-III" evidence="13">
    <location>
        <begin position="631"/>
        <end position="729"/>
    </location>
</feature>
<dbReference type="Pfam" id="PF13927">
    <property type="entry name" value="Ig_3"/>
    <property type="match status" value="5"/>
</dbReference>
<keyword evidence="15" id="KW-1185">Reference proteome</keyword>
<dbReference type="SUPFAM" id="SSF49265">
    <property type="entry name" value="Fibronectin type III"/>
    <property type="match status" value="2"/>
</dbReference>
<dbReference type="Proteomes" id="UP000694569">
    <property type="component" value="Unplaced"/>
</dbReference>
<keyword evidence="4" id="KW-0677">Repeat</keyword>
<evidence type="ECO:0000256" key="3">
    <source>
        <dbReference type="ARBA" id="ARBA00022729"/>
    </source>
</evidence>
<evidence type="ECO:0000256" key="9">
    <source>
        <dbReference type="SAM" id="MobiDB-lite"/>
    </source>
</evidence>
<dbReference type="SUPFAM" id="SSF56672">
    <property type="entry name" value="DNA/RNA polymerases"/>
    <property type="match status" value="1"/>
</dbReference>
<keyword evidence="2" id="KW-1003">Cell membrane</keyword>
<evidence type="ECO:0000259" key="12">
    <source>
        <dbReference type="PROSITE" id="PS50835"/>
    </source>
</evidence>
<reference evidence="14" key="2">
    <citation type="submission" date="2025-09" db="UniProtKB">
        <authorList>
            <consortium name="Ensembl"/>
        </authorList>
    </citation>
    <scope>IDENTIFICATION</scope>
</reference>
<dbReference type="OrthoDB" id="9998697at2759"/>
<dbReference type="Gene3D" id="3.30.70.270">
    <property type="match status" value="1"/>
</dbReference>
<feature type="domain" description="Fibronectin type-III" evidence="13">
    <location>
        <begin position="770"/>
        <end position="865"/>
    </location>
</feature>
<dbReference type="PANTHER" id="PTHR44170">
    <property type="entry name" value="PROTEIN SIDEKICK"/>
    <property type="match status" value="1"/>
</dbReference>
<keyword evidence="5 10" id="KW-0472">Membrane</keyword>
<dbReference type="InterPro" id="IPR003598">
    <property type="entry name" value="Ig_sub2"/>
</dbReference>
<dbReference type="GO" id="GO:0007399">
    <property type="term" value="P:nervous system development"/>
    <property type="evidence" value="ECO:0007669"/>
    <property type="project" value="TreeGrafter"/>
</dbReference>
<dbReference type="InterPro" id="IPR043128">
    <property type="entry name" value="Rev_trsase/Diguanyl_cyclase"/>
</dbReference>
<dbReference type="GO" id="GO:0098609">
    <property type="term" value="P:cell-cell adhesion"/>
    <property type="evidence" value="ECO:0007669"/>
    <property type="project" value="TreeGrafter"/>
</dbReference>
<keyword evidence="3 11" id="KW-0732">Signal</keyword>
<feature type="region of interest" description="Disordered" evidence="9">
    <location>
        <begin position="453"/>
        <end position="477"/>
    </location>
</feature>
<evidence type="ECO:0000313" key="15">
    <source>
        <dbReference type="Proteomes" id="UP000694569"/>
    </source>
</evidence>
<reference evidence="14" key="1">
    <citation type="submission" date="2025-08" db="UniProtKB">
        <authorList>
            <consortium name="Ensembl"/>
        </authorList>
    </citation>
    <scope>IDENTIFICATION</scope>
</reference>
<dbReference type="SMART" id="SM00409">
    <property type="entry name" value="IG"/>
    <property type="match status" value="6"/>
</dbReference>
<evidence type="ECO:0000256" key="10">
    <source>
        <dbReference type="SAM" id="Phobius"/>
    </source>
</evidence>
<dbReference type="InterPro" id="IPR013783">
    <property type="entry name" value="Ig-like_fold"/>
</dbReference>
<keyword evidence="7" id="KW-0325">Glycoprotein</keyword>
<dbReference type="SUPFAM" id="SSF48726">
    <property type="entry name" value="Immunoglobulin"/>
    <property type="match status" value="5"/>
</dbReference>
<dbReference type="CDD" id="cd00096">
    <property type="entry name" value="Ig"/>
    <property type="match status" value="1"/>
</dbReference>
<feature type="domain" description="Ig-like" evidence="12">
    <location>
        <begin position="62"/>
        <end position="148"/>
    </location>
</feature>
<feature type="domain" description="Ig-like" evidence="12">
    <location>
        <begin position="157"/>
        <end position="238"/>
    </location>
</feature>
<evidence type="ECO:0000256" key="11">
    <source>
        <dbReference type="SAM" id="SignalP"/>
    </source>
</evidence>
<dbReference type="InterPro" id="IPR007110">
    <property type="entry name" value="Ig-like_dom"/>
</dbReference>
<feature type="domain" description="Ig-like" evidence="12">
    <location>
        <begin position="471"/>
        <end position="584"/>
    </location>
</feature>
<dbReference type="InterPro" id="IPR003599">
    <property type="entry name" value="Ig_sub"/>
</dbReference>
<dbReference type="PROSITE" id="PS50835">
    <property type="entry name" value="IG_LIKE"/>
    <property type="match status" value="5"/>
</dbReference>
<dbReference type="GeneTree" id="ENSGT00940000157114"/>
<evidence type="ECO:0000256" key="1">
    <source>
        <dbReference type="ARBA" id="ARBA00004236"/>
    </source>
</evidence>
<dbReference type="InterPro" id="IPR043502">
    <property type="entry name" value="DNA/RNA_pol_sf"/>
</dbReference>
<accession>A0A8C5MP85</accession>
<evidence type="ECO:0000256" key="2">
    <source>
        <dbReference type="ARBA" id="ARBA00022475"/>
    </source>
</evidence>
<evidence type="ECO:0000256" key="8">
    <source>
        <dbReference type="ARBA" id="ARBA00023319"/>
    </source>
</evidence>
<dbReference type="GO" id="GO:0005886">
    <property type="term" value="C:plasma membrane"/>
    <property type="evidence" value="ECO:0007669"/>
    <property type="project" value="UniProtKB-SubCell"/>
</dbReference>
<dbReference type="SMART" id="SM00060">
    <property type="entry name" value="FN3"/>
    <property type="match status" value="3"/>
</dbReference>
<evidence type="ECO:0000256" key="7">
    <source>
        <dbReference type="ARBA" id="ARBA00023180"/>
    </source>
</evidence>
<dbReference type="InterPro" id="IPR036116">
    <property type="entry name" value="FN3_sf"/>
</dbReference>
<evidence type="ECO:0000259" key="13">
    <source>
        <dbReference type="PROSITE" id="PS50853"/>
    </source>
</evidence>
<protein>
    <submittedName>
        <fullName evidence="14">Cell adhesion associated, onco regulated</fullName>
    </submittedName>
</protein>
<sequence>MHSDKWNPVLCLWVLTLGTCADTGHIKMDPEKVDAITSWPLPTTRKEVQRFIGFANFYHVTPRFTDKPISTIQKAEAPVKLLCAASPPWSVISWIFNGKHLDGVKTQDIEIKPGYLTIHSLNASNAGQYQCVASVRGNAILSLPATVSIAYLGEFDPLARFSVTAQEGGSALIGCRIPDSNPKPHIRYKIRGKWVDKSTDKFLVLPSGNLQILNVSEEDRGSYKCAAYNSVTEELKVNPATYRLIINRSPPHSANFLYPITPQTLSAQIHDPLTLECVVGGVLHSQVDWKKDGQDVVESSRRKVFHTHLVIEHVESSDAGNYSCFFVNGSQLVQSVNYTVIVSEPPSITQGPDNLIAAAGSNVRFICEAHANPAPNLTWVHNSALVHITSRHHVSGNKLRISNIAAEDSGIYQCVADNGVYVAVSATRLVVVQAVPCSSSPYMGLNPEVRPLSGCENRKTSENSTGNESRPIIVSPPANASTVSGALVTLMCNASGDPAPSIRWYDRNGIIRSHPSQVLRPNFRKSTRSRPADSASKQHLIPLVVSQAGSGSLSIQRATIQHSGEYVCEASNGFGSARAAAFLSVFPYESSTKSAGHEQAGSDVHEHEASISSPVTSSTERPMNGAALPEAPIILSPPQASKPDMYFLVWRSGRDGGLPINAYFVRYRKLDDEGNVVGNWNSIRVPASESEFPLTELEPSSLYEVLMVARNAAGEGQPAMLTFRTSKEKGFSSKNTQAPSPKQTVFHEGSNANFGLVTLDTFRHSGVPEAPDRPTVSTASDTSVYVTWIPRANGGSPITSFKVDYKRQGKNWLTAAENIPPSKLSVEVLDLEPGAMYKFRVIAINHYGESQRSTVSRPYQVTGYSNRISNPLIIGPRIDHTEAVTDTQIMLKWTYTPSHNNNTPIQGFYIYYRPTDSDNDSDYKRDVVAAGAQALESSSEVASERLPQVRGCPTLSKRRDRTTGTKQRHLIRDLLPETSYDIKMQCFNERGASDFSNVMICETKARRILGASEFPLLDLITPSAVDQAAGSSSASSSSLTRSGDMLYVIVGCVLGGMVLILMAFIAMCLLKNRQQRLMQKFEPPGYLYQAADLNGQIMEYTTLPGTNRITSSPHGKYLGNGTISTSCPHMHHNVHSTSHGVKDDDLYPGCNGSLKAKYINFETLSHHVTNGGVLYTSVPQTDPAGCTNCRNCCNNNRCFTKMNGSFTCVNPLPVIPAFHDNDLDVTVLTQERSVEDLPPCDPTNGEVTEKEAPADSLFSISQKDNGNQSYNKGEDCLTTDHCDSATWTSLNLPALSPGCADNPTWPTTDVTLSSSDNNL</sequence>
<dbReference type="FunFam" id="2.60.40.10:FF:000273">
    <property type="entry name" value="contactin-3 isoform X1"/>
    <property type="match status" value="1"/>
</dbReference>
<keyword evidence="6" id="KW-1015">Disulfide bond</keyword>
<feature type="transmembrane region" description="Helical" evidence="10">
    <location>
        <begin position="1045"/>
        <end position="1070"/>
    </location>
</feature>
<feature type="domain" description="Ig-like" evidence="12">
    <location>
        <begin position="251"/>
        <end position="337"/>
    </location>
</feature>
<gene>
    <name evidence="14" type="primary">CDON</name>
</gene>
<evidence type="ECO:0000256" key="4">
    <source>
        <dbReference type="ARBA" id="ARBA00022737"/>
    </source>
</evidence>
<feature type="region of interest" description="Disordered" evidence="9">
    <location>
        <begin position="1235"/>
        <end position="1266"/>
    </location>
</feature>
<dbReference type="Pfam" id="PF00041">
    <property type="entry name" value="fn3"/>
    <property type="match status" value="3"/>
</dbReference>
<dbReference type="SMART" id="SM00408">
    <property type="entry name" value="IGc2"/>
    <property type="match status" value="5"/>
</dbReference>
<evidence type="ECO:0000313" key="14">
    <source>
        <dbReference type="Ensembl" id="ENSLLEP00000017586.1"/>
    </source>
</evidence>
<dbReference type="InterPro" id="IPR036179">
    <property type="entry name" value="Ig-like_dom_sf"/>
</dbReference>
<organism evidence="14 15">
    <name type="scientific">Leptobrachium leishanense</name>
    <name type="common">Leishan spiny toad</name>
    <dbReference type="NCBI Taxonomy" id="445787"/>
    <lineage>
        <taxon>Eukaryota</taxon>
        <taxon>Metazoa</taxon>
        <taxon>Chordata</taxon>
        <taxon>Craniata</taxon>
        <taxon>Vertebrata</taxon>
        <taxon>Euteleostomi</taxon>
        <taxon>Amphibia</taxon>
        <taxon>Batrachia</taxon>
        <taxon>Anura</taxon>
        <taxon>Pelobatoidea</taxon>
        <taxon>Megophryidae</taxon>
        <taxon>Leptobrachium</taxon>
    </lineage>
</organism>
<dbReference type="Gene3D" id="2.60.40.10">
    <property type="entry name" value="Immunoglobulins"/>
    <property type="match status" value="8"/>
</dbReference>